<evidence type="ECO:0000259" key="2">
    <source>
        <dbReference type="Pfam" id="PF03713"/>
    </source>
</evidence>
<sequence length="153" mass="17868">MKKKYLVFFAMVLTATVIMYGLMYSTVYRWDHIFFSEMRTYMAVYMGGVMAIVMLAFMRHMYTNKKMNIAIYAVSALLIIGSFWLARNQATIDDVDYMQAMIPHHSIAILTSERAEISDPRVEQLAQDIIKAQREEIAKMKKLIDDLEEEEDE</sequence>
<feature type="transmembrane region" description="Helical" evidence="1">
    <location>
        <begin position="40"/>
        <end position="57"/>
    </location>
</feature>
<evidence type="ECO:0000313" key="4">
    <source>
        <dbReference type="Proteomes" id="UP000188184"/>
    </source>
</evidence>
<dbReference type="Proteomes" id="UP000188184">
    <property type="component" value="Chromosome"/>
</dbReference>
<keyword evidence="1" id="KW-1133">Transmembrane helix</keyword>
<accession>A0A1Q2KWY9</accession>
<gene>
    <name evidence="3" type="ORF">B0X71_05730</name>
</gene>
<dbReference type="EMBL" id="CP019640">
    <property type="protein sequence ID" value="AQQ52646.1"/>
    <property type="molecule type" value="Genomic_DNA"/>
</dbReference>
<proteinExistence type="predicted"/>
<evidence type="ECO:0000313" key="3">
    <source>
        <dbReference type="EMBL" id="AQQ52646.1"/>
    </source>
</evidence>
<keyword evidence="4" id="KW-1185">Reference proteome</keyword>
<feature type="transmembrane region" description="Helical" evidence="1">
    <location>
        <begin position="7"/>
        <end position="28"/>
    </location>
</feature>
<evidence type="ECO:0000256" key="1">
    <source>
        <dbReference type="SAM" id="Phobius"/>
    </source>
</evidence>
<organism evidence="3 4">
    <name type="scientific">Planococcus lenghuensis</name>
    <dbReference type="NCBI Taxonomy" id="2213202"/>
    <lineage>
        <taxon>Bacteria</taxon>
        <taxon>Bacillati</taxon>
        <taxon>Bacillota</taxon>
        <taxon>Bacilli</taxon>
        <taxon>Bacillales</taxon>
        <taxon>Caryophanaceae</taxon>
        <taxon>Planococcus</taxon>
    </lineage>
</organism>
<dbReference type="RefSeq" id="WP_077588528.1">
    <property type="nucleotide sequence ID" value="NZ_CP019640.1"/>
</dbReference>
<keyword evidence="1" id="KW-0812">Transmembrane</keyword>
<keyword evidence="1" id="KW-0472">Membrane</keyword>
<name>A0A1Q2KWY9_9BACL</name>
<feature type="transmembrane region" description="Helical" evidence="1">
    <location>
        <begin position="69"/>
        <end position="86"/>
    </location>
</feature>
<dbReference type="Pfam" id="PF03713">
    <property type="entry name" value="DUF305"/>
    <property type="match status" value="1"/>
</dbReference>
<reference evidence="3 4" key="1">
    <citation type="submission" date="2017-02" db="EMBL/GenBank/DDBJ databases">
        <title>The complete genomic sequence of a novel cold adapted crude oil-degrading bacterium Planococcus qaidamina Y42.</title>
        <authorList>
            <person name="Yang R."/>
        </authorList>
    </citation>
    <scope>NUCLEOTIDE SEQUENCE [LARGE SCALE GENOMIC DNA]</scope>
    <source>
        <strain evidence="3 4">Y42</strain>
    </source>
</reference>
<dbReference type="AlphaFoldDB" id="A0A1Q2KWY9"/>
<dbReference type="OrthoDB" id="517560at2"/>
<dbReference type="InterPro" id="IPR012347">
    <property type="entry name" value="Ferritin-like"/>
</dbReference>
<feature type="domain" description="DUF305" evidence="2">
    <location>
        <begin position="94"/>
        <end position="151"/>
    </location>
</feature>
<dbReference type="Gene3D" id="1.20.1260.10">
    <property type="match status" value="1"/>
</dbReference>
<dbReference type="InterPro" id="IPR005183">
    <property type="entry name" value="DUF305_CopM-like"/>
</dbReference>
<dbReference type="KEGG" id="pmar:B0X71_05730"/>
<protein>
    <submittedName>
        <fullName evidence="3">DUF305 domain-containing protein</fullName>
    </submittedName>
</protein>